<dbReference type="InterPro" id="IPR011006">
    <property type="entry name" value="CheY-like_superfamily"/>
</dbReference>
<dbReference type="InterPro" id="IPR005561">
    <property type="entry name" value="ANTAR"/>
</dbReference>
<dbReference type="InterPro" id="IPR036388">
    <property type="entry name" value="WH-like_DNA-bd_sf"/>
</dbReference>
<keyword evidence="4" id="KW-1185">Reference proteome</keyword>
<dbReference type="InterPro" id="IPR001789">
    <property type="entry name" value="Sig_transdc_resp-reg_receiver"/>
</dbReference>
<dbReference type="RefSeq" id="WP_378311975.1">
    <property type="nucleotide sequence ID" value="NZ_JBHUKS010000033.1"/>
</dbReference>
<dbReference type="Gene3D" id="1.10.10.10">
    <property type="entry name" value="Winged helix-like DNA-binding domain superfamily/Winged helix DNA-binding domain"/>
    <property type="match status" value="1"/>
</dbReference>
<sequence length="367" mass="37804">MNTLSGEWASLLLAAARTVAVPRAGLDAACLLTDLCARLPGVDEAVVLLPDDSGRGVPLAGTDSQLFDDFLAFRADEDLFSAAKTGQGPETDGTSTVYADLAQQTSRWPGLAHVAAVHAVTTVHTVAMEAFGTVVGSVVLASREHRTLSASEIDAVRGCASIAAAGMLADVVADSLPDTALRLTRYTAQQDQIAVWQATGMLAASRGVGLPAAEAMLREHARERAQPLADSAAHVVDHGPDAADEFAEPGGDPRVLVVDPDRFAVRCLADVLHAAGFEVTATTSAAAARAAHTAPPPVAIVDQTAAGAADLIRILAEEPGTQVIVISPMAVRQAPPATARVLPKPVHPSQILAAVRDLHPAAGKRVA</sequence>
<dbReference type="EMBL" id="JBHUKS010000033">
    <property type="protein sequence ID" value="MFD2473473.1"/>
    <property type="molecule type" value="Genomic_DNA"/>
</dbReference>
<name>A0ABW5HJG5_9PSEU</name>
<evidence type="ECO:0000256" key="1">
    <source>
        <dbReference type="PROSITE-ProRule" id="PRU00169"/>
    </source>
</evidence>
<feature type="domain" description="Response regulatory" evidence="2">
    <location>
        <begin position="254"/>
        <end position="359"/>
    </location>
</feature>
<comment type="caution">
    <text evidence="3">The sequence shown here is derived from an EMBL/GenBank/DDBJ whole genome shotgun (WGS) entry which is preliminary data.</text>
</comment>
<evidence type="ECO:0000313" key="4">
    <source>
        <dbReference type="Proteomes" id="UP001597483"/>
    </source>
</evidence>
<dbReference type="Gene3D" id="3.40.50.2300">
    <property type="match status" value="1"/>
</dbReference>
<dbReference type="PROSITE" id="PS50110">
    <property type="entry name" value="RESPONSE_REGULATORY"/>
    <property type="match status" value="1"/>
</dbReference>
<protein>
    <recommendedName>
        <fullName evidence="2">Response regulatory domain-containing protein</fullName>
    </recommendedName>
</protein>
<organism evidence="3 4">
    <name type="scientific">Amycolatopsis silviterrae</name>
    <dbReference type="NCBI Taxonomy" id="1656914"/>
    <lineage>
        <taxon>Bacteria</taxon>
        <taxon>Bacillati</taxon>
        <taxon>Actinomycetota</taxon>
        <taxon>Actinomycetes</taxon>
        <taxon>Pseudonocardiales</taxon>
        <taxon>Pseudonocardiaceae</taxon>
        <taxon>Amycolatopsis</taxon>
    </lineage>
</organism>
<reference evidence="4" key="1">
    <citation type="journal article" date="2019" name="Int. J. Syst. Evol. Microbiol.">
        <title>The Global Catalogue of Microorganisms (GCM) 10K type strain sequencing project: providing services to taxonomists for standard genome sequencing and annotation.</title>
        <authorList>
            <consortium name="The Broad Institute Genomics Platform"/>
            <consortium name="The Broad Institute Genome Sequencing Center for Infectious Disease"/>
            <person name="Wu L."/>
            <person name="Ma J."/>
        </authorList>
    </citation>
    <scope>NUCLEOTIDE SEQUENCE [LARGE SCALE GENOMIC DNA]</scope>
    <source>
        <strain evidence="4">CGMCC 4.7641</strain>
    </source>
</reference>
<feature type="modified residue" description="4-aspartylphosphate" evidence="1">
    <location>
        <position position="302"/>
    </location>
</feature>
<dbReference type="Proteomes" id="UP001597483">
    <property type="component" value="Unassembled WGS sequence"/>
</dbReference>
<dbReference type="SUPFAM" id="SSF55781">
    <property type="entry name" value="GAF domain-like"/>
    <property type="match status" value="1"/>
</dbReference>
<gene>
    <name evidence="3" type="ORF">ACFSVL_39155</name>
</gene>
<evidence type="ECO:0000313" key="3">
    <source>
        <dbReference type="EMBL" id="MFD2473473.1"/>
    </source>
</evidence>
<dbReference type="SUPFAM" id="SSF52172">
    <property type="entry name" value="CheY-like"/>
    <property type="match status" value="1"/>
</dbReference>
<proteinExistence type="predicted"/>
<dbReference type="Pfam" id="PF03861">
    <property type="entry name" value="ANTAR"/>
    <property type="match status" value="1"/>
</dbReference>
<evidence type="ECO:0000259" key="2">
    <source>
        <dbReference type="PROSITE" id="PS50110"/>
    </source>
</evidence>
<keyword evidence="1" id="KW-0597">Phosphoprotein</keyword>
<accession>A0ABW5HJG5</accession>